<keyword evidence="1" id="KW-1133">Transmembrane helix</keyword>
<comment type="caution">
    <text evidence="2">The sequence shown here is derived from an EMBL/GenBank/DDBJ whole genome shotgun (WGS) entry which is preliminary data.</text>
</comment>
<keyword evidence="1" id="KW-0812">Transmembrane</keyword>
<feature type="transmembrane region" description="Helical" evidence="1">
    <location>
        <begin position="220"/>
        <end position="238"/>
    </location>
</feature>
<evidence type="ECO:0000313" key="2">
    <source>
        <dbReference type="EMBL" id="OXM46785.1"/>
    </source>
</evidence>
<dbReference type="InterPro" id="IPR027948">
    <property type="entry name" value="DUF4436"/>
</dbReference>
<evidence type="ECO:0000313" key="3">
    <source>
        <dbReference type="Proteomes" id="UP000215563"/>
    </source>
</evidence>
<accession>A0A229RJM6</accession>
<name>A0A229RJM6_AMYAL</name>
<gene>
    <name evidence="2" type="ORF">CFP75_26085</name>
</gene>
<proteinExistence type="predicted"/>
<protein>
    <submittedName>
        <fullName evidence="2">DUF4436 domain-containing protein</fullName>
    </submittedName>
</protein>
<dbReference type="AlphaFoldDB" id="A0A229RJM6"/>
<keyword evidence="1" id="KW-0472">Membrane</keyword>
<dbReference type="Pfam" id="PF14494">
    <property type="entry name" value="DUF4436"/>
    <property type="match status" value="1"/>
</dbReference>
<reference evidence="2 3" key="1">
    <citation type="submission" date="2017-07" db="EMBL/GenBank/DDBJ databases">
        <title>Amycolatopsis alba DSM 44262 Genome sequencing and assembly.</title>
        <authorList>
            <person name="Kaur N."/>
            <person name="Mayilraj S."/>
        </authorList>
    </citation>
    <scope>NUCLEOTIDE SEQUENCE [LARGE SCALE GENOMIC DNA]</scope>
    <source>
        <strain evidence="2 3">DSM 44262</strain>
    </source>
</reference>
<dbReference type="EMBL" id="NMQU01000083">
    <property type="protein sequence ID" value="OXM46785.1"/>
    <property type="molecule type" value="Genomic_DNA"/>
</dbReference>
<sequence length="303" mass="32047">MAAMRKITPVSKIVATALAVAIAAGLGLWLHAADRTAGDTGHWVGSHEPDRIEVNASVLKVDAAAREAVLRVLVVPLGRFGEDDGVASTGELRLLSSSSLRDDRVFPAHHRISSFDLPIALTGGAVTDYPFDGYEARIEFAAVHNGEPAPVLFTLDKVDSLFSFSVTNYRAGEDQGGLDVRFSRSASVLVFALFMMITMWGLAIAVFLGARHLIAHRKGLVWPSFGFMAATLFALAGFRNLAPGSPPIGSLLDYTAFLWAEVVIALCVVVAVVTGAITEAASSPSRLDRRAQRTASAEGSGAG</sequence>
<feature type="transmembrane region" description="Helical" evidence="1">
    <location>
        <begin position="188"/>
        <end position="208"/>
    </location>
</feature>
<dbReference type="Proteomes" id="UP000215563">
    <property type="component" value="Unassembled WGS sequence"/>
</dbReference>
<keyword evidence="3" id="KW-1185">Reference proteome</keyword>
<evidence type="ECO:0000256" key="1">
    <source>
        <dbReference type="SAM" id="Phobius"/>
    </source>
</evidence>
<feature type="transmembrane region" description="Helical" evidence="1">
    <location>
        <begin position="258"/>
        <end position="281"/>
    </location>
</feature>
<organism evidence="2 3">
    <name type="scientific">Amycolatopsis alba DSM 44262</name>
    <dbReference type="NCBI Taxonomy" id="1125972"/>
    <lineage>
        <taxon>Bacteria</taxon>
        <taxon>Bacillati</taxon>
        <taxon>Actinomycetota</taxon>
        <taxon>Actinomycetes</taxon>
        <taxon>Pseudonocardiales</taxon>
        <taxon>Pseudonocardiaceae</taxon>
        <taxon>Amycolatopsis</taxon>
    </lineage>
</organism>